<evidence type="ECO:0000256" key="8">
    <source>
        <dbReference type="SAM" id="Phobius"/>
    </source>
</evidence>
<keyword evidence="5" id="KW-1015">Disulfide bond</keyword>
<keyword evidence="7" id="KW-0393">Immunoglobulin domain</keyword>
<feature type="domain" description="Ig-like" evidence="10">
    <location>
        <begin position="1398"/>
        <end position="1476"/>
    </location>
</feature>
<evidence type="ECO:0000256" key="7">
    <source>
        <dbReference type="ARBA" id="ARBA00023319"/>
    </source>
</evidence>
<evidence type="ECO:0000313" key="11">
    <source>
        <dbReference type="EMBL" id="CAH1228200.1"/>
    </source>
</evidence>
<dbReference type="EMBL" id="OV696686">
    <property type="protein sequence ID" value="CAH1228200.1"/>
    <property type="molecule type" value="Genomic_DNA"/>
</dbReference>
<dbReference type="SMART" id="SM00408">
    <property type="entry name" value="IGc2"/>
    <property type="match status" value="13"/>
</dbReference>
<dbReference type="InterPro" id="IPR003599">
    <property type="entry name" value="Ig_sub"/>
</dbReference>
<proteinExistence type="predicted"/>
<evidence type="ECO:0000256" key="2">
    <source>
        <dbReference type="ARBA" id="ARBA00022692"/>
    </source>
</evidence>
<dbReference type="InterPro" id="IPR007110">
    <property type="entry name" value="Ig-like_dom"/>
</dbReference>
<evidence type="ECO:0000256" key="6">
    <source>
        <dbReference type="ARBA" id="ARBA00023180"/>
    </source>
</evidence>
<dbReference type="SMART" id="SM00406">
    <property type="entry name" value="IGv"/>
    <property type="match status" value="6"/>
</dbReference>
<evidence type="ECO:0000256" key="1">
    <source>
        <dbReference type="ARBA" id="ARBA00004479"/>
    </source>
</evidence>
<evidence type="ECO:0000259" key="10">
    <source>
        <dbReference type="PROSITE" id="PS50835"/>
    </source>
</evidence>
<dbReference type="InterPro" id="IPR051275">
    <property type="entry name" value="Cell_adhesion_signaling"/>
</dbReference>
<dbReference type="PANTHER" id="PTHR11640:SF164">
    <property type="entry name" value="MAM DOMAIN-CONTAINING GLYCOSYLPHOSPHATIDYLINOSITOL ANCHOR PROTEIN 1"/>
    <property type="match status" value="1"/>
</dbReference>
<feature type="domain" description="Ig-like" evidence="10">
    <location>
        <begin position="986"/>
        <end position="1087"/>
    </location>
</feature>
<comment type="subcellular location">
    <subcellularLocation>
        <location evidence="1">Membrane</location>
        <topology evidence="1">Single-pass type I membrane protein</topology>
    </subcellularLocation>
</comment>
<dbReference type="Pfam" id="PF13927">
    <property type="entry name" value="Ig_3"/>
    <property type="match status" value="4"/>
</dbReference>
<dbReference type="GO" id="GO:0050839">
    <property type="term" value="F:cell adhesion molecule binding"/>
    <property type="evidence" value="ECO:0007669"/>
    <property type="project" value="TreeGrafter"/>
</dbReference>
<sequence length="1697" mass="187576">MALTHMNVCMLTVAVLFTLLPQADGVSYNAVPLPTAVLQGHTATLHCSFHDLSPDDVVSWVRKLSGRVITSGRRVDPNFPRFQVVGDVHKGEFHLRIQDSYLEDEGAYTCNIFGLTPKEAKLTVVVPVPQTPTLRGVEVPGKAGQQLELSCTSSGGHPQPQLTWYNGTEEFTDQHVTYEERESQVELNLILWRLTKWDNGMNLTCRASQPFPEITSAQESWTVLRVNYPPSVTIPIPSVRVIEGDSADLRCLVDSNPPASISWTRPGRPALLSGNIGQRTFRIPSTSRQDAGTYRCTAENGVPPSGVGTVTLEVLYPPLINPSMDDKVTALQDDDDFSLNCLVEGNPKPKVTWRRKNTKLYWENPLRFHRVRYDVEGTYQCVATSDGFPQEIKDIFIDVVGKPYMEGEGGTTMISADIGETVRLGCTVTADPLPSRVAWIWRNNYGLQTELDSADVRIVTTRRNQEMTSSLTIPNVAVTDGGSYICETTNMFGSAKRNMPLEIKESAELVLITSITAGVVLLASVAAVILFIAKKKGWICKSHLDESFDLSATRPMPPVPKYVYKTGTIDSGVEDLQELQEMYGTLKPRPPPRMEKKWESVGLSYSAWGVTFNDVPVPIAALLGHTATLRCSFRGLSVDDVVIWNGPPDMTAITSGRRVNPNYPRHKVVGDRQEGEFHLQIRDIRLDDEGAYKCNIFGLSSRGAKLTVIVPVPQPPTLRGAEVPGQAGQQLELSCTSSGGNPPPQLTWYNGTEAFPERYMRQQQRGDRVEVELVLRRLTKGDNGMNLTCRASQPFPKITSAQDSWTVLRVNYPPSIAVPTTSVRVKEGDPAVLSCLVDSNPFASITWTKSGRPIPDGDIGKGTFRIPSASRQDAGIYQCTADNGVLPIATKTVSLDVLYAPWIDQSMEKKITIQQGNDEFSLECQANGNPEPRVKWWRKDTNLYWENPLRFQRVNYDIEGTYQCVAISNGFPQSTKDVHIDVIGKPYLDGQGNSAITIAAVGEAVRIDCAVTADPLPSNLEWIWRNKYGMETELDSTIAHIVTTRRNQKITSTLTIPDVAVKDSGDYVCKATNMFGSVMRNIHLDIEESIPNVIVIASIAAGAILVATVAAVLVIIAKRKGWICKSNLDDPMELPGSRPMPPVPKYVYKTGTIDSGVEDLQELQEMYGTLKPRPPPRMEKKWESVGLSYSAWSVSYNEVPEPTAALLGHSVTLRCSVHDMSPDDVVVWSGPPDMAAITSGRRVDPSYPRHQVVGDVQKGEFYLHIRDVRLEDGGDYRCKNFGLSPKEATLTVIAPVSKPPTLRGAEVPGQAGQQLKLSCTSSGGNPPPQLTWYNGTEAFPERYMRQQQRGDRVEVELVLRRLTKGDNGMNLTCRASQPFPEITSAQDSWTVLQVNYPPLIDPAMEKKVTVQQGNDEFTLECLVDGNPTPRVKWWRKDTNLYWENPLRFHRVHYDIEGTYQCVAISNGFPQSTKNVCIDVIGKPYLDGQENSAMTTAGVGETVRLDCAVTADPLPSNVEWIWRNKYGMETELDSTIAQIDTTRRNQKMTSTLTIPDAAVKDSGDYACKTSNMFGSVMRNIHLDIEESIPNVIVITSIAAGAILVATVSAVLVIIAKRKGWICTSHLDDSIELPASRPMPPVPKYVYKTGTIDSGVEDLQEMYGTLKPRPPPRMEKKWESVGLSYSGLVHSTSVPPYSV</sequence>
<dbReference type="InterPro" id="IPR036179">
    <property type="entry name" value="Ig-like_dom_sf"/>
</dbReference>
<dbReference type="PROSITE" id="PS50835">
    <property type="entry name" value="IG_LIKE"/>
    <property type="match status" value="14"/>
</dbReference>
<feature type="domain" description="Ig-like" evidence="10">
    <location>
        <begin position="21"/>
        <end position="123"/>
    </location>
</feature>
<dbReference type="GO" id="GO:0005886">
    <property type="term" value="C:plasma membrane"/>
    <property type="evidence" value="ECO:0007669"/>
    <property type="project" value="TreeGrafter"/>
</dbReference>
<dbReference type="Gene3D" id="2.60.40.10">
    <property type="entry name" value="Immunoglobulins"/>
    <property type="match status" value="14"/>
</dbReference>
<protein>
    <submittedName>
        <fullName evidence="11">HMCN2 protein</fullName>
    </submittedName>
</protein>
<feature type="transmembrane region" description="Helical" evidence="8">
    <location>
        <begin position="509"/>
        <end position="533"/>
    </location>
</feature>
<dbReference type="SUPFAM" id="SSF48726">
    <property type="entry name" value="Immunoglobulin"/>
    <property type="match status" value="13"/>
</dbReference>
<evidence type="ECO:0000256" key="5">
    <source>
        <dbReference type="ARBA" id="ARBA00023157"/>
    </source>
</evidence>
<evidence type="ECO:0000256" key="9">
    <source>
        <dbReference type="SAM" id="SignalP"/>
    </source>
</evidence>
<feature type="domain" description="Ig-like" evidence="10">
    <location>
        <begin position="230"/>
        <end position="313"/>
    </location>
</feature>
<dbReference type="InterPro" id="IPR013106">
    <property type="entry name" value="Ig_V-set"/>
</dbReference>
<feature type="transmembrane region" description="Helical" evidence="8">
    <location>
        <begin position="1590"/>
        <end position="1614"/>
    </location>
</feature>
<feature type="signal peptide" evidence="9">
    <location>
        <begin position="1"/>
        <end position="25"/>
    </location>
</feature>
<keyword evidence="2 8" id="KW-0812">Transmembrane</keyword>
<feature type="domain" description="Ig-like" evidence="10">
    <location>
        <begin position="1300"/>
        <end position="1383"/>
    </location>
</feature>
<feature type="domain" description="Ig-like" evidence="10">
    <location>
        <begin position="1176"/>
        <end position="1291"/>
    </location>
</feature>
<dbReference type="GO" id="GO:0098609">
    <property type="term" value="P:cell-cell adhesion"/>
    <property type="evidence" value="ECO:0007669"/>
    <property type="project" value="TreeGrafter"/>
</dbReference>
<dbReference type="InterPro" id="IPR013098">
    <property type="entry name" value="Ig_I-set"/>
</dbReference>
<dbReference type="Pfam" id="PF08205">
    <property type="entry name" value="C2-set_2"/>
    <property type="match status" value="3"/>
</dbReference>
<dbReference type="CDD" id="cd00096">
    <property type="entry name" value="Ig"/>
    <property type="match status" value="4"/>
</dbReference>
<evidence type="ECO:0000256" key="3">
    <source>
        <dbReference type="ARBA" id="ARBA00022989"/>
    </source>
</evidence>
<keyword evidence="6" id="KW-0325">Glycoprotein</keyword>
<feature type="domain" description="Ig-like" evidence="10">
    <location>
        <begin position="318"/>
        <end position="396"/>
    </location>
</feature>
<dbReference type="Pfam" id="PF07679">
    <property type="entry name" value="I-set"/>
    <property type="match status" value="3"/>
</dbReference>
<feature type="transmembrane region" description="Helical" evidence="8">
    <location>
        <begin position="1093"/>
        <end position="1117"/>
    </location>
</feature>
<dbReference type="SMART" id="SM00409">
    <property type="entry name" value="IG"/>
    <property type="match status" value="14"/>
</dbReference>
<feature type="domain" description="Ig-like" evidence="10">
    <location>
        <begin position="713"/>
        <end position="799"/>
    </location>
</feature>
<gene>
    <name evidence="11" type="primary">HMCN2</name>
    <name evidence="11" type="ORF">BLAG_LOCUS624</name>
</gene>
<organism evidence="11 12">
    <name type="scientific">Branchiostoma lanceolatum</name>
    <name type="common">Common lancelet</name>
    <name type="synonym">Amphioxus lanceolatum</name>
    <dbReference type="NCBI Taxonomy" id="7740"/>
    <lineage>
        <taxon>Eukaryota</taxon>
        <taxon>Metazoa</taxon>
        <taxon>Chordata</taxon>
        <taxon>Cephalochordata</taxon>
        <taxon>Leptocardii</taxon>
        <taxon>Amphioxiformes</taxon>
        <taxon>Branchiostomatidae</taxon>
        <taxon>Branchiostoma</taxon>
    </lineage>
</organism>
<dbReference type="Pfam" id="PF07686">
    <property type="entry name" value="V-set"/>
    <property type="match status" value="3"/>
</dbReference>
<dbReference type="OrthoDB" id="10048737at2759"/>
<feature type="domain" description="Ig-like" evidence="10">
    <location>
        <begin position="814"/>
        <end position="894"/>
    </location>
</feature>
<keyword evidence="3 8" id="KW-1133">Transmembrane helix</keyword>
<feature type="domain" description="Ig-like" evidence="10">
    <location>
        <begin position="403"/>
        <end position="504"/>
    </location>
</feature>
<feature type="domain" description="Ig-like" evidence="10">
    <location>
        <begin position="1483"/>
        <end position="1584"/>
    </location>
</feature>
<dbReference type="InterPro" id="IPR013162">
    <property type="entry name" value="CD80_C2-set"/>
</dbReference>
<keyword evidence="12" id="KW-1185">Reference proteome</keyword>
<evidence type="ECO:0000256" key="4">
    <source>
        <dbReference type="ARBA" id="ARBA00023136"/>
    </source>
</evidence>
<name>A0A8J9YMF6_BRALA</name>
<dbReference type="Proteomes" id="UP000838412">
    <property type="component" value="Chromosome 1"/>
</dbReference>
<feature type="chain" id="PRO_5035456333" evidence="9">
    <location>
        <begin position="26"/>
        <end position="1697"/>
    </location>
</feature>
<dbReference type="GO" id="GO:0005911">
    <property type="term" value="C:cell-cell junction"/>
    <property type="evidence" value="ECO:0007669"/>
    <property type="project" value="TreeGrafter"/>
</dbReference>
<reference evidence="11" key="1">
    <citation type="submission" date="2022-01" db="EMBL/GenBank/DDBJ databases">
        <authorList>
            <person name="Braso-Vives M."/>
        </authorList>
    </citation>
    <scope>NUCLEOTIDE SEQUENCE</scope>
</reference>
<feature type="domain" description="Ig-like" evidence="10">
    <location>
        <begin position="624"/>
        <end position="707"/>
    </location>
</feature>
<feature type="domain" description="Ig-like" evidence="10">
    <location>
        <begin position="129"/>
        <end position="215"/>
    </location>
</feature>
<dbReference type="InterPro" id="IPR003598">
    <property type="entry name" value="Ig_sub2"/>
</dbReference>
<dbReference type="InterPro" id="IPR013783">
    <property type="entry name" value="Ig-like_fold"/>
</dbReference>
<keyword evidence="4 8" id="KW-0472">Membrane</keyword>
<accession>A0A8J9YMF6</accession>
<evidence type="ECO:0000313" key="12">
    <source>
        <dbReference type="Proteomes" id="UP000838412"/>
    </source>
</evidence>
<feature type="domain" description="Ig-like" evidence="10">
    <location>
        <begin position="901"/>
        <end position="979"/>
    </location>
</feature>
<dbReference type="PANTHER" id="PTHR11640">
    <property type="entry name" value="NEPHRIN"/>
    <property type="match status" value="1"/>
</dbReference>
<keyword evidence="9" id="KW-0732">Signal</keyword>